<dbReference type="InterPro" id="IPR001878">
    <property type="entry name" value="Znf_CCHC"/>
</dbReference>
<protein>
    <recommendedName>
        <fullName evidence="2">CCHC-type domain-containing protein</fullName>
    </recommendedName>
</protein>
<accession>A0A6A6UJA6</accession>
<evidence type="ECO:0000313" key="4">
    <source>
        <dbReference type="Proteomes" id="UP000799302"/>
    </source>
</evidence>
<evidence type="ECO:0000256" key="1">
    <source>
        <dbReference type="PROSITE-ProRule" id="PRU00047"/>
    </source>
</evidence>
<dbReference type="Proteomes" id="UP000799302">
    <property type="component" value="Unassembled WGS sequence"/>
</dbReference>
<dbReference type="PANTHER" id="PTHR46486:SF1">
    <property type="entry name" value="CCHC-TYPE DOMAIN-CONTAINING PROTEIN"/>
    <property type="match status" value="1"/>
</dbReference>
<evidence type="ECO:0000259" key="2">
    <source>
        <dbReference type="PROSITE" id="PS50158"/>
    </source>
</evidence>
<feature type="domain" description="CCHC-type" evidence="2">
    <location>
        <begin position="139"/>
        <end position="154"/>
    </location>
</feature>
<dbReference type="PROSITE" id="PS50158">
    <property type="entry name" value="ZF_CCHC"/>
    <property type="match status" value="4"/>
</dbReference>
<keyword evidence="1" id="KW-0862">Zinc</keyword>
<dbReference type="EMBL" id="MU004232">
    <property type="protein sequence ID" value="KAF2671786.1"/>
    <property type="molecule type" value="Genomic_DNA"/>
</dbReference>
<keyword evidence="1" id="KW-0479">Metal-binding</keyword>
<dbReference type="SMART" id="SM00343">
    <property type="entry name" value="ZnF_C2HC"/>
    <property type="match status" value="4"/>
</dbReference>
<name>A0A6A6UJA6_9PEZI</name>
<feature type="domain" description="CCHC-type" evidence="2">
    <location>
        <begin position="157"/>
        <end position="171"/>
    </location>
</feature>
<keyword evidence="4" id="KW-1185">Reference proteome</keyword>
<dbReference type="Gene3D" id="4.10.60.10">
    <property type="entry name" value="Zinc finger, CCHC-type"/>
    <property type="match status" value="2"/>
</dbReference>
<dbReference type="AlphaFoldDB" id="A0A6A6UJA6"/>
<dbReference type="SUPFAM" id="SSF57756">
    <property type="entry name" value="Retrovirus zinc finger-like domains"/>
    <property type="match status" value="3"/>
</dbReference>
<dbReference type="GO" id="GO:0003676">
    <property type="term" value="F:nucleic acid binding"/>
    <property type="evidence" value="ECO:0007669"/>
    <property type="project" value="InterPro"/>
</dbReference>
<sequence>MSSNLLCFNCGLNGHGARECRNAPCGHCRTFGHHYGVCPYLRPPAPAPAPAPAPPAAASVAVAPAYVGGLYVSGPATIYGNTISAPAVPAYGGFRAAGLLAGVPQNGNAVTHFGGPAGPYQAQPVSEERARQYKHAPTCDGCGLVGHMYRECPRTQCRGCGQFGHLSSACPIPGTRDAILSDKCFSCGQEGHKMGKCPNKRRK</sequence>
<dbReference type="GO" id="GO:0008270">
    <property type="term" value="F:zinc ion binding"/>
    <property type="evidence" value="ECO:0007669"/>
    <property type="project" value="UniProtKB-KW"/>
</dbReference>
<dbReference type="OrthoDB" id="3863715at2759"/>
<dbReference type="InterPro" id="IPR036875">
    <property type="entry name" value="Znf_CCHC_sf"/>
</dbReference>
<dbReference type="PANTHER" id="PTHR46486">
    <property type="entry name" value="CCHC-TYPE DOMAIN-CONTAINING PROTEIN"/>
    <property type="match status" value="1"/>
</dbReference>
<feature type="domain" description="CCHC-type" evidence="2">
    <location>
        <begin position="183"/>
        <end position="199"/>
    </location>
</feature>
<organism evidence="3 4">
    <name type="scientific">Microthyrium microscopicum</name>
    <dbReference type="NCBI Taxonomy" id="703497"/>
    <lineage>
        <taxon>Eukaryota</taxon>
        <taxon>Fungi</taxon>
        <taxon>Dikarya</taxon>
        <taxon>Ascomycota</taxon>
        <taxon>Pezizomycotina</taxon>
        <taxon>Dothideomycetes</taxon>
        <taxon>Dothideomycetes incertae sedis</taxon>
        <taxon>Microthyriales</taxon>
        <taxon>Microthyriaceae</taxon>
        <taxon>Microthyrium</taxon>
    </lineage>
</organism>
<proteinExistence type="predicted"/>
<feature type="domain" description="CCHC-type" evidence="2">
    <location>
        <begin position="7"/>
        <end position="22"/>
    </location>
</feature>
<gene>
    <name evidence="3" type="ORF">BT63DRAFT_411133</name>
</gene>
<keyword evidence="1" id="KW-0863">Zinc-finger</keyword>
<evidence type="ECO:0000313" key="3">
    <source>
        <dbReference type="EMBL" id="KAF2671786.1"/>
    </source>
</evidence>
<reference evidence="3" key="1">
    <citation type="journal article" date="2020" name="Stud. Mycol.">
        <title>101 Dothideomycetes genomes: a test case for predicting lifestyles and emergence of pathogens.</title>
        <authorList>
            <person name="Haridas S."/>
            <person name="Albert R."/>
            <person name="Binder M."/>
            <person name="Bloem J."/>
            <person name="Labutti K."/>
            <person name="Salamov A."/>
            <person name="Andreopoulos B."/>
            <person name="Baker S."/>
            <person name="Barry K."/>
            <person name="Bills G."/>
            <person name="Bluhm B."/>
            <person name="Cannon C."/>
            <person name="Castanera R."/>
            <person name="Culley D."/>
            <person name="Daum C."/>
            <person name="Ezra D."/>
            <person name="Gonzalez J."/>
            <person name="Henrissat B."/>
            <person name="Kuo A."/>
            <person name="Liang C."/>
            <person name="Lipzen A."/>
            <person name="Lutzoni F."/>
            <person name="Magnuson J."/>
            <person name="Mondo S."/>
            <person name="Nolan M."/>
            <person name="Ohm R."/>
            <person name="Pangilinan J."/>
            <person name="Park H.-J."/>
            <person name="Ramirez L."/>
            <person name="Alfaro M."/>
            <person name="Sun H."/>
            <person name="Tritt A."/>
            <person name="Yoshinaga Y."/>
            <person name="Zwiers L.-H."/>
            <person name="Turgeon B."/>
            <person name="Goodwin S."/>
            <person name="Spatafora J."/>
            <person name="Crous P."/>
            <person name="Grigoriev I."/>
        </authorList>
    </citation>
    <scope>NUCLEOTIDE SEQUENCE</scope>
    <source>
        <strain evidence="3">CBS 115976</strain>
    </source>
</reference>